<protein>
    <recommendedName>
        <fullName evidence="7">Xylanolytic transcriptional activator regulatory domain-containing protein</fullName>
    </recommendedName>
</protein>
<keyword evidence="9" id="KW-1185">Reference proteome</keyword>
<feature type="region of interest" description="Disordered" evidence="6">
    <location>
        <begin position="611"/>
        <end position="636"/>
    </location>
</feature>
<evidence type="ECO:0000259" key="7">
    <source>
        <dbReference type="SMART" id="SM00906"/>
    </source>
</evidence>
<comment type="subcellular location">
    <subcellularLocation>
        <location evidence="1">Nucleus</location>
    </subcellularLocation>
</comment>
<dbReference type="InterPro" id="IPR007219">
    <property type="entry name" value="XnlR_reg_dom"/>
</dbReference>
<evidence type="ECO:0000256" key="2">
    <source>
        <dbReference type="ARBA" id="ARBA00022723"/>
    </source>
</evidence>
<evidence type="ECO:0000256" key="6">
    <source>
        <dbReference type="SAM" id="MobiDB-lite"/>
    </source>
</evidence>
<evidence type="ECO:0000256" key="3">
    <source>
        <dbReference type="ARBA" id="ARBA00023015"/>
    </source>
</evidence>
<dbReference type="AlphaFoldDB" id="A0AAV9Q717"/>
<feature type="compositionally biased region" description="Low complexity" evidence="6">
    <location>
        <begin position="611"/>
        <end position="623"/>
    </location>
</feature>
<evidence type="ECO:0000313" key="8">
    <source>
        <dbReference type="EMBL" id="KAK5535286.1"/>
    </source>
</evidence>
<dbReference type="Pfam" id="PF04082">
    <property type="entry name" value="Fungal_trans"/>
    <property type="match status" value="1"/>
</dbReference>
<dbReference type="CDD" id="cd12148">
    <property type="entry name" value="fungal_TF_MHR"/>
    <property type="match status" value="1"/>
</dbReference>
<dbReference type="SMART" id="SM00906">
    <property type="entry name" value="Fungal_trans"/>
    <property type="match status" value="1"/>
</dbReference>
<dbReference type="GO" id="GO:0008270">
    <property type="term" value="F:zinc ion binding"/>
    <property type="evidence" value="ECO:0007669"/>
    <property type="project" value="InterPro"/>
</dbReference>
<keyword evidence="5" id="KW-0539">Nucleus</keyword>
<organism evidence="8 9">
    <name type="scientific">Vermiconidia calcicola</name>
    <dbReference type="NCBI Taxonomy" id="1690605"/>
    <lineage>
        <taxon>Eukaryota</taxon>
        <taxon>Fungi</taxon>
        <taxon>Dikarya</taxon>
        <taxon>Ascomycota</taxon>
        <taxon>Pezizomycotina</taxon>
        <taxon>Dothideomycetes</taxon>
        <taxon>Dothideomycetidae</taxon>
        <taxon>Mycosphaerellales</taxon>
        <taxon>Extremaceae</taxon>
        <taxon>Vermiconidia</taxon>
    </lineage>
</organism>
<dbReference type="InterPro" id="IPR050815">
    <property type="entry name" value="TF_fung"/>
</dbReference>
<name>A0AAV9Q717_9PEZI</name>
<comment type="caution">
    <text evidence="8">The sequence shown here is derived from an EMBL/GenBank/DDBJ whole genome shotgun (WGS) entry which is preliminary data.</text>
</comment>
<dbReference type="GO" id="GO:0000981">
    <property type="term" value="F:DNA-binding transcription factor activity, RNA polymerase II-specific"/>
    <property type="evidence" value="ECO:0007669"/>
    <property type="project" value="InterPro"/>
</dbReference>
<reference evidence="8 9" key="1">
    <citation type="submission" date="2023-06" db="EMBL/GenBank/DDBJ databases">
        <title>Black Yeasts Isolated from many extreme environments.</title>
        <authorList>
            <person name="Coleine C."/>
            <person name="Stajich J.E."/>
            <person name="Selbmann L."/>
        </authorList>
    </citation>
    <scope>NUCLEOTIDE SEQUENCE [LARGE SCALE GENOMIC DNA]</scope>
    <source>
        <strain evidence="8 9">CCFEE 5887</strain>
    </source>
</reference>
<keyword evidence="4" id="KW-0804">Transcription</keyword>
<dbReference type="GO" id="GO:0006351">
    <property type="term" value="P:DNA-templated transcription"/>
    <property type="evidence" value="ECO:0007669"/>
    <property type="project" value="InterPro"/>
</dbReference>
<dbReference type="EMBL" id="JAXLQG010000010">
    <property type="protein sequence ID" value="KAK5535286.1"/>
    <property type="molecule type" value="Genomic_DNA"/>
</dbReference>
<feature type="domain" description="Xylanolytic transcriptional activator regulatory" evidence="7">
    <location>
        <begin position="164"/>
        <end position="236"/>
    </location>
</feature>
<dbReference type="Proteomes" id="UP001345827">
    <property type="component" value="Unassembled WGS sequence"/>
</dbReference>
<feature type="region of interest" description="Disordered" evidence="6">
    <location>
        <begin position="18"/>
        <end position="43"/>
    </location>
</feature>
<dbReference type="PANTHER" id="PTHR47338:SF4">
    <property type="entry name" value="ZN(II)2CYS6 TRANSCRIPTION FACTOR (EUROFUNG)"/>
    <property type="match status" value="1"/>
</dbReference>
<evidence type="ECO:0000313" key="9">
    <source>
        <dbReference type="Proteomes" id="UP001345827"/>
    </source>
</evidence>
<evidence type="ECO:0000256" key="1">
    <source>
        <dbReference type="ARBA" id="ARBA00004123"/>
    </source>
</evidence>
<feature type="compositionally biased region" description="Polar residues" evidence="6">
    <location>
        <begin position="669"/>
        <end position="684"/>
    </location>
</feature>
<sequence length="684" mass="76682">MKSISSTLQFQTNHLFLNSSGPQQGLQDQSNVSSKENSDSQGLQNAQYNKIPPLDVILGACDVYFRYCHNQPYSLFHEESFRNKLSLGEIPTHLLYAFLASTIRYTEDPYFSDKVAALTAYATLSWKSIVMPWNGIQSEAELSIVQTILLLAIVDYTDGRTQGAWIKVGLAIRLAQDFRLMVEPDHSLPPVQQEERRRVFWSFYICDKLISCGRDRPATISDAHCRLQLPCDEISFRRGIFQQTLTLDKLHGEEQSSSLGFLNPFALTTIMASTLGRCARYALDEEEDLGPGGKYAPWNPRSKYSALHSILLQLETNLGLHEPLNQKIIRQFTTAEGLVDQHRGAPLVFAHALFHLCQCLLYHPFLLKRRLVDLGYRAPPSFLVHSFTACRNAASALSRLMDDVKSLCCETLTTHYDPFYGYCTMVAAAVHSLFRMSSDPLIMENANTLFDSSMQNLRELAFYWRSCASMKTRLEEFHAKSIRYASLIDPAEQELQIDESDMSDLIECLDYSRMSTKHQRKTQNSSAVTGISQFPSPLFDEFVNLLPFSTNRVPGDMSFDPFFGPITPGFGTNPVNMPVTMPVDHPQSANVPMPMVHTTAVPEQMVFPMESAATSSLSPTASHHSQRQGSTGGSYGSANPISALLIQNGEISQSSNPDGAFTIPRRRMTNSSTSQRPWYETDTT</sequence>
<keyword evidence="3" id="KW-0805">Transcription regulation</keyword>
<evidence type="ECO:0000256" key="5">
    <source>
        <dbReference type="ARBA" id="ARBA00023242"/>
    </source>
</evidence>
<dbReference type="GO" id="GO:0003677">
    <property type="term" value="F:DNA binding"/>
    <property type="evidence" value="ECO:0007669"/>
    <property type="project" value="InterPro"/>
</dbReference>
<keyword evidence="2" id="KW-0479">Metal-binding</keyword>
<accession>A0AAV9Q717</accession>
<dbReference type="GO" id="GO:0005634">
    <property type="term" value="C:nucleus"/>
    <property type="evidence" value="ECO:0007669"/>
    <property type="project" value="UniProtKB-SubCell"/>
</dbReference>
<feature type="region of interest" description="Disordered" evidence="6">
    <location>
        <begin position="650"/>
        <end position="684"/>
    </location>
</feature>
<gene>
    <name evidence="8" type="ORF">LTR25_006294</name>
</gene>
<dbReference type="PANTHER" id="PTHR47338">
    <property type="entry name" value="ZN(II)2CYS6 TRANSCRIPTION FACTOR (EUROFUNG)-RELATED"/>
    <property type="match status" value="1"/>
</dbReference>
<evidence type="ECO:0000256" key="4">
    <source>
        <dbReference type="ARBA" id="ARBA00023163"/>
    </source>
</evidence>
<proteinExistence type="predicted"/>